<keyword evidence="3" id="KW-0472">Membrane</keyword>
<feature type="transmembrane region" description="Helical" evidence="3">
    <location>
        <begin position="1002"/>
        <end position="1022"/>
    </location>
</feature>
<dbReference type="SMART" id="SM01411">
    <property type="entry name" value="Ephrin_rec_like"/>
    <property type="match status" value="1"/>
</dbReference>
<dbReference type="SMART" id="SM00369">
    <property type="entry name" value="LRR_TYP"/>
    <property type="match status" value="10"/>
</dbReference>
<dbReference type="Proteomes" id="UP001159428">
    <property type="component" value="Unassembled WGS sequence"/>
</dbReference>
<proteinExistence type="predicted"/>
<dbReference type="SMART" id="SM00364">
    <property type="entry name" value="LRR_BAC"/>
    <property type="match status" value="5"/>
</dbReference>
<feature type="transmembrane region" description="Helical" evidence="3">
    <location>
        <begin position="675"/>
        <end position="702"/>
    </location>
</feature>
<evidence type="ECO:0000256" key="2">
    <source>
        <dbReference type="ARBA" id="ARBA00022737"/>
    </source>
</evidence>
<dbReference type="InterPro" id="IPR050333">
    <property type="entry name" value="SLRP"/>
</dbReference>
<name>A0AAU9XBX6_9CNID</name>
<feature type="transmembrane region" description="Helical" evidence="3">
    <location>
        <begin position="894"/>
        <end position="917"/>
    </location>
</feature>
<dbReference type="PANTHER" id="PTHR45712">
    <property type="entry name" value="AGAP008170-PA"/>
    <property type="match status" value="1"/>
</dbReference>
<dbReference type="PROSITE" id="PS51257">
    <property type="entry name" value="PROKAR_LIPOPROTEIN"/>
    <property type="match status" value="1"/>
</dbReference>
<accession>A0AAU9XBX6</accession>
<feature type="signal peptide" evidence="4">
    <location>
        <begin position="1"/>
        <end position="24"/>
    </location>
</feature>
<dbReference type="Gene3D" id="2.10.50.10">
    <property type="entry name" value="Tumor Necrosis Factor Receptor, subunit A, domain 2"/>
    <property type="match status" value="1"/>
</dbReference>
<dbReference type="InterPro" id="IPR032675">
    <property type="entry name" value="LRR_dom_sf"/>
</dbReference>
<dbReference type="InterPro" id="IPR003591">
    <property type="entry name" value="Leu-rich_rpt_typical-subtyp"/>
</dbReference>
<feature type="transmembrane region" description="Helical" evidence="3">
    <location>
        <begin position="1034"/>
        <end position="1057"/>
    </location>
</feature>
<keyword evidence="1" id="KW-0433">Leucine-rich repeat</keyword>
<evidence type="ECO:0000256" key="1">
    <source>
        <dbReference type="ARBA" id="ARBA00022614"/>
    </source>
</evidence>
<evidence type="ECO:0000256" key="4">
    <source>
        <dbReference type="SAM" id="SignalP"/>
    </source>
</evidence>
<gene>
    <name evidence="5" type="ORF">PMEA_00020337</name>
</gene>
<dbReference type="AlphaFoldDB" id="A0AAU9XBX6"/>
<keyword evidence="3" id="KW-0812">Transmembrane</keyword>
<organism evidence="5 6">
    <name type="scientific">Pocillopora meandrina</name>
    <dbReference type="NCBI Taxonomy" id="46732"/>
    <lineage>
        <taxon>Eukaryota</taxon>
        <taxon>Metazoa</taxon>
        <taxon>Cnidaria</taxon>
        <taxon>Anthozoa</taxon>
        <taxon>Hexacorallia</taxon>
        <taxon>Scleractinia</taxon>
        <taxon>Astrocoeniina</taxon>
        <taxon>Pocilloporidae</taxon>
        <taxon>Pocillopora</taxon>
    </lineage>
</organism>
<keyword evidence="2" id="KW-0677">Repeat</keyword>
<feature type="transmembrane region" description="Helical" evidence="3">
    <location>
        <begin position="832"/>
        <end position="848"/>
    </location>
</feature>
<dbReference type="PANTHER" id="PTHR45712:SF22">
    <property type="entry name" value="INSULIN-LIKE GROWTH FACTOR-BINDING PROTEIN COMPLEX ACID LABILE SUBUNIT"/>
    <property type="match status" value="1"/>
</dbReference>
<feature type="transmembrane region" description="Helical" evidence="3">
    <location>
        <begin position="971"/>
        <end position="990"/>
    </location>
</feature>
<evidence type="ECO:0000313" key="6">
    <source>
        <dbReference type="Proteomes" id="UP001159428"/>
    </source>
</evidence>
<sequence>MYKESSVQLWTRITLIAILSPCVASGFSCLKDVHPGNCTCYPFGRTRVRVKCTGITQVPSNLPENTVSLDLSNNRLKSIPEDAFSNLKFLAKIDLSQNKLRTIPRNTFRNLTALFNVNIYQNNIKGGFFLPKSVVALQMSYNDLTLDDMKEILQNSKDITFLNIAGNPLGPNLTADIFAGFDRIVYLELSGSGLKRIESGAFQAMKKIEKLYIRSTNLTKIADGAFNSLSKLIELRLDGNKLTSVPDLTGLKTVEFLNLGNNRISNISSLATSRINYVREIDLSFNNKLSSIPDRAFSGLKQLKVLMLVNNSLASLPEKALAEMSLNFLFLHGNRIKNVDANAFRGLTDLRLVTLFKNPALTSLPRNVFDGLNENVTLALSCKTLKELPRGINDARVVCAPTESLFVVVYSPERRYQVDGLLDSGFMCSKCRQGGYHRCLNCSLCSTGTYSSRDRANSHCLRCPAGGFYQDEMGQIDCKTCSIGTYVPEINYPGKSATDCRACPYGTNTNEIAGYRACRCLHKFYRLDRFGPCKSCPYHGMNCENDTAILAPNYFWKWNSSEKMESYRSFVQNIQITTAEYNKTFSTFEGLLPKPLKCPYPDSCKGGINSTCNTGYQGTLCASCSSYHYLRFNRCLKCPKLVVTVFSCGLILLSFVLLFVIVFKCDSRRTGDNRFVADVVMSCIKIIIGFYQVLAGIFSALLHVQWPMVILSAAKCLKFVEGNILQFAPLSCIHPVLRLDPFIQFVLAVTINVFAVSLILLYLFFKMLLLNRMENSTEENNSNFIARNTLERMEDTTAENALYGIENSMLESTSACSTGESKWEKISKLKKSCYRNIFLFLLLSYPITSKKIINILPLPGACVEKCFLNDDNDCISLLKADYSIPCSTSRHSDFWHIAAGFALYPIAFPILLLALLWKCRKYPQKHKQFNFGLKVFYENYKDKYWFWEIVEMYRKLIFISVILLFDSESDSQIGFAVIAASASGIVYTIFRPMKDKFEDRLQTFVLWVIFFNVCLGAVYSRPTLNEGHGDNNTLFVNVMFFILNCSVLVVAVGKGLLHLIHGCRRKRDPDYEVLEPILGEEDHVTE</sequence>
<protein>
    <submittedName>
        <fullName evidence="5">Uncharacterized protein</fullName>
    </submittedName>
</protein>
<dbReference type="PROSITE" id="PS51450">
    <property type="entry name" value="LRR"/>
    <property type="match status" value="3"/>
</dbReference>
<dbReference type="Pfam" id="PF13855">
    <property type="entry name" value="LRR_8"/>
    <property type="match status" value="3"/>
</dbReference>
<dbReference type="InterPro" id="IPR001611">
    <property type="entry name" value="Leu-rich_rpt"/>
</dbReference>
<dbReference type="Gene3D" id="3.80.10.10">
    <property type="entry name" value="Ribonuclease Inhibitor"/>
    <property type="match status" value="2"/>
</dbReference>
<keyword evidence="6" id="KW-1185">Reference proteome</keyword>
<reference evidence="5 6" key="1">
    <citation type="submission" date="2022-05" db="EMBL/GenBank/DDBJ databases">
        <authorList>
            <consortium name="Genoscope - CEA"/>
            <person name="William W."/>
        </authorList>
    </citation>
    <scope>NUCLEOTIDE SEQUENCE [LARGE SCALE GENOMIC DNA]</scope>
</reference>
<keyword evidence="3" id="KW-1133">Transmembrane helix</keyword>
<feature type="transmembrane region" description="Helical" evidence="3">
    <location>
        <begin position="742"/>
        <end position="765"/>
    </location>
</feature>
<dbReference type="SUPFAM" id="SSF52058">
    <property type="entry name" value="L domain-like"/>
    <property type="match status" value="1"/>
</dbReference>
<feature type="transmembrane region" description="Helical" evidence="3">
    <location>
        <begin position="944"/>
        <end position="965"/>
    </location>
</feature>
<feature type="chain" id="PRO_5043605930" evidence="4">
    <location>
        <begin position="25"/>
        <end position="1086"/>
    </location>
</feature>
<dbReference type="EMBL" id="CALNXJ010000037">
    <property type="protein sequence ID" value="CAH3142915.1"/>
    <property type="molecule type" value="Genomic_DNA"/>
</dbReference>
<comment type="caution">
    <text evidence="5">The sequence shown here is derived from an EMBL/GenBank/DDBJ whole genome shotgun (WGS) entry which is preliminary data.</text>
</comment>
<keyword evidence="4" id="KW-0732">Signal</keyword>
<evidence type="ECO:0000313" key="5">
    <source>
        <dbReference type="EMBL" id="CAH3142915.1"/>
    </source>
</evidence>
<feature type="transmembrane region" description="Helical" evidence="3">
    <location>
        <begin position="641"/>
        <end position="663"/>
    </location>
</feature>
<evidence type="ECO:0000256" key="3">
    <source>
        <dbReference type="SAM" id="Phobius"/>
    </source>
</evidence>